<dbReference type="SUPFAM" id="SSF53098">
    <property type="entry name" value="Ribonuclease H-like"/>
    <property type="match status" value="1"/>
</dbReference>
<dbReference type="PANTHER" id="PTHR37984:SF5">
    <property type="entry name" value="PROTEIN NYNRIN-LIKE"/>
    <property type="match status" value="1"/>
</dbReference>
<reference evidence="3" key="1">
    <citation type="submission" date="2017-02" db="UniProtKB">
        <authorList>
            <consortium name="WormBaseParasite"/>
        </authorList>
    </citation>
    <scope>IDENTIFICATION</scope>
</reference>
<dbReference type="OMA" id="MARLCES"/>
<organism evidence="3">
    <name type="scientific">Haemonchus placei</name>
    <name type="common">Barber's pole worm</name>
    <dbReference type="NCBI Taxonomy" id="6290"/>
    <lineage>
        <taxon>Eukaryota</taxon>
        <taxon>Metazoa</taxon>
        <taxon>Ecdysozoa</taxon>
        <taxon>Nematoda</taxon>
        <taxon>Chromadorea</taxon>
        <taxon>Rhabditida</taxon>
        <taxon>Rhabditina</taxon>
        <taxon>Rhabditomorpha</taxon>
        <taxon>Strongyloidea</taxon>
        <taxon>Trichostrongylidae</taxon>
        <taxon>Haemonchus</taxon>
    </lineage>
</organism>
<dbReference type="InterPro" id="IPR050951">
    <property type="entry name" value="Retrovirus_Pol_polyprotein"/>
</dbReference>
<dbReference type="WBParaSite" id="HPLM_0000085501-mRNA-1">
    <property type="protein sequence ID" value="HPLM_0000085501-mRNA-1"/>
    <property type="gene ID" value="HPLM_0000085501"/>
</dbReference>
<proteinExistence type="predicted"/>
<dbReference type="InterPro" id="IPR012337">
    <property type="entry name" value="RNaseH-like_sf"/>
</dbReference>
<name>A0A0N4VU88_HAEPC</name>
<evidence type="ECO:0000313" key="3">
    <source>
        <dbReference type="WBParaSite" id="HPLM_0000085501-mRNA-1"/>
    </source>
</evidence>
<dbReference type="PANTHER" id="PTHR37984">
    <property type="entry name" value="PROTEIN CBG26694"/>
    <property type="match status" value="1"/>
</dbReference>
<feature type="region of interest" description="Disordered" evidence="1">
    <location>
        <begin position="307"/>
        <end position="331"/>
    </location>
</feature>
<dbReference type="AlphaFoldDB" id="A0A0N4VU88"/>
<dbReference type="InterPro" id="IPR036397">
    <property type="entry name" value="RNaseH_sf"/>
</dbReference>
<dbReference type="PROSITE" id="PS50994">
    <property type="entry name" value="INTEGRASE"/>
    <property type="match status" value="1"/>
</dbReference>
<evidence type="ECO:0000256" key="1">
    <source>
        <dbReference type="SAM" id="MobiDB-lite"/>
    </source>
</evidence>
<dbReference type="GO" id="GO:0015074">
    <property type="term" value="P:DNA integration"/>
    <property type="evidence" value="ECO:0007669"/>
    <property type="project" value="InterPro"/>
</dbReference>
<protein>
    <submittedName>
        <fullName evidence="3">Integrase catalytic domain-containing protein</fullName>
    </submittedName>
</protein>
<sequence>MALHTHLNIDGCMYYKPPKLSGTQSLLLVPQKIFRLHFDAHHSSAVFRGHTLEKDSSLALTRILLANYPFRSEECLTCQMQRYPKPAFCERLISVHSDAVFAKVGLDLCGPLKTTERGNNYILNMVCWFTRYVNPTPIPDARANTIAHALLSDSVLKYGTMSELVSYQSSSFTSHFYQEFCDFLHIQHRFAIPHHSMGIGATKRTFRTFQTMLTKFINLKQEDWDLSVPCVTFAIIHQCTKHWTKRPFSLCLGETRCIPWTASYSRKPDLGYPVHPELRSLDTTRIRSPLSMEASRVTCAYPQTIDGSTVRQSSAPDPKQSRGPSVLPQLY</sequence>
<dbReference type="GO" id="GO:0003676">
    <property type="term" value="F:nucleic acid binding"/>
    <property type="evidence" value="ECO:0007669"/>
    <property type="project" value="InterPro"/>
</dbReference>
<evidence type="ECO:0000259" key="2">
    <source>
        <dbReference type="PROSITE" id="PS50994"/>
    </source>
</evidence>
<accession>A0A0N4VU88</accession>
<dbReference type="Gene3D" id="3.30.420.10">
    <property type="entry name" value="Ribonuclease H-like superfamily/Ribonuclease H"/>
    <property type="match status" value="1"/>
</dbReference>
<feature type="domain" description="Integrase catalytic" evidence="2">
    <location>
        <begin position="82"/>
        <end position="267"/>
    </location>
</feature>
<dbReference type="InterPro" id="IPR001584">
    <property type="entry name" value="Integrase_cat-core"/>
</dbReference>